<organism evidence="8 9">
    <name type="scientific">Actinorhabdospora filicis</name>
    <dbReference type="NCBI Taxonomy" id="1785913"/>
    <lineage>
        <taxon>Bacteria</taxon>
        <taxon>Bacillati</taxon>
        <taxon>Actinomycetota</taxon>
        <taxon>Actinomycetes</taxon>
        <taxon>Micromonosporales</taxon>
        <taxon>Micromonosporaceae</taxon>
        <taxon>Actinorhabdospora</taxon>
    </lineage>
</organism>
<evidence type="ECO:0000256" key="3">
    <source>
        <dbReference type="ARBA" id="ARBA00023125"/>
    </source>
</evidence>
<dbReference type="GO" id="GO:0000160">
    <property type="term" value="P:phosphorelay signal transduction system"/>
    <property type="evidence" value="ECO:0007669"/>
    <property type="project" value="InterPro"/>
</dbReference>
<dbReference type="SMART" id="SM00448">
    <property type="entry name" value="REC"/>
    <property type="match status" value="1"/>
</dbReference>
<dbReference type="SUPFAM" id="SSF52172">
    <property type="entry name" value="CheY-like"/>
    <property type="match status" value="1"/>
</dbReference>
<comment type="caution">
    <text evidence="8">The sequence shown here is derived from an EMBL/GenBank/DDBJ whole genome shotgun (WGS) entry which is preliminary data.</text>
</comment>
<name>A0A9W6SN59_9ACTN</name>
<keyword evidence="9" id="KW-1185">Reference proteome</keyword>
<dbReference type="InterPro" id="IPR016032">
    <property type="entry name" value="Sig_transdc_resp-reg_C-effctor"/>
</dbReference>
<dbReference type="InterPro" id="IPR039420">
    <property type="entry name" value="WalR-like"/>
</dbReference>
<dbReference type="Proteomes" id="UP001165079">
    <property type="component" value="Unassembled WGS sequence"/>
</dbReference>
<evidence type="ECO:0000256" key="2">
    <source>
        <dbReference type="ARBA" id="ARBA00023015"/>
    </source>
</evidence>
<dbReference type="SUPFAM" id="SSF46894">
    <property type="entry name" value="C-terminal effector domain of the bipartite response regulators"/>
    <property type="match status" value="1"/>
</dbReference>
<dbReference type="Pfam" id="PF00072">
    <property type="entry name" value="Response_reg"/>
    <property type="match status" value="1"/>
</dbReference>
<feature type="domain" description="Response regulatory" evidence="7">
    <location>
        <begin position="4"/>
        <end position="121"/>
    </location>
</feature>
<evidence type="ECO:0000313" key="9">
    <source>
        <dbReference type="Proteomes" id="UP001165079"/>
    </source>
</evidence>
<keyword evidence="3 8" id="KW-0238">DNA-binding</keyword>
<evidence type="ECO:0000259" key="7">
    <source>
        <dbReference type="PROSITE" id="PS50110"/>
    </source>
</evidence>
<dbReference type="InterPro" id="IPR000792">
    <property type="entry name" value="Tscrpt_reg_LuxR_C"/>
</dbReference>
<dbReference type="PANTHER" id="PTHR43214:SF24">
    <property type="entry name" value="TRANSCRIPTIONAL REGULATORY PROTEIN NARL-RELATED"/>
    <property type="match status" value="1"/>
</dbReference>
<keyword evidence="4" id="KW-0804">Transcription</keyword>
<dbReference type="Gene3D" id="3.40.50.2300">
    <property type="match status" value="1"/>
</dbReference>
<evidence type="ECO:0000256" key="1">
    <source>
        <dbReference type="ARBA" id="ARBA00022553"/>
    </source>
</evidence>
<protein>
    <submittedName>
        <fullName evidence="8">DNA-binding response regulator</fullName>
    </submittedName>
</protein>
<dbReference type="PANTHER" id="PTHR43214">
    <property type="entry name" value="TWO-COMPONENT RESPONSE REGULATOR"/>
    <property type="match status" value="1"/>
</dbReference>
<dbReference type="GO" id="GO:0006355">
    <property type="term" value="P:regulation of DNA-templated transcription"/>
    <property type="evidence" value="ECO:0007669"/>
    <property type="project" value="InterPro"/>
</dbReference>
<feature type="modified residue" description="4-aspartylphosphate" evidence="5">
    <location>
        <position position="55"/>
    </location>
</feature>
<dbReference type="PROSITE" id="PS00622">
    <property type="entry name" value="HTH_LUXR_1"/>
    <property type="match status" value="1"/>
</dbReference>
<dbReference type="InterPro" id="IPR011006">
    <property type="entry name" value="CheY-like_superfamily"/>
</dbReference>
<gene>
    <name evidence="8" type="ORF">Afil01_40850</name>
</gene>
<dbReference type="EMBL" id="BSTX01000002">
    <property type="protein sequence ID" value="GLZ79278.1"/>
    <property type="molecule type" value="Genomic_DNA"/>
</dbReference>
<dbReference type="InterPro" id="IPR001789">
    <property type="entry name" value="Sig_transdc_resp-reg_receiver"/>
</dbReference>
<keyword evidence="1 5" id="KW-0597">Phosphoprotein</keyword>
<dbReference type="PROSITE" id="PS50043">
    <property type="entry name" value="HTH_LUXR_2"/>
    <property type="match status" value="1"/>
</dbReference>
<accession>A0A9W6SN59</accession>
<evidence type="ECO:0000256" key="4">
    <source>
        <dbReference type="ARBA" id="ARBA00023163"/>
    </source>
</evidence>
<dbReference type="Pfam" id="PF00196">
    <property type="entry name" value="GerE"/>
    <property type="match status" value="1"/>
</dbReference>
<dbReference type="PROSITE" id="PS50110">
    <property type="entry name" value="RESPONSE_REGULATORY"/>
    <property type="match status" value="1"/>
</dbReference>
<reference evidence="8" key="1">
    <citation type="submission" date="2023-03" db="EMBL/GenBank/DDBJ databases">
        <title>Actinorhabdospora filicis NBRC 111898.</title>
        <authorList>
            <person name="Ichikawa N."/>
            <person name="Sato H."/>
            <person name="Tonouchi N."/>
        </authorList>
    </citation>
    <scope>NUCLEOTIDE SEQUENCE</scope>
    <source>
        <strain evidence="8">NBRC 111898</strain>
    </source>
</reference>
<dbReference type="InterPro" id="IPR058245">
    <property type="entry name" value="NreC/VraR/RcsB-like_REC"/>
</dbReference>
<feature type="domain" description="HTH luxR-type" evidence="6">
    <location>
        <begin position="144"/>
        <end position="209"/>
    </location>
</feature>
<dbReference type="RefSeq" id="WP_285664399.1">
    <property type="nucleotide sequence ID" value="NZ_BSTX01000002.1"/>
</dbReference>
<dbReference type="PRINTS" id="PR00038">
    <property type="entry name" value="HTHLUXR"/>
</dbReference>
<dbReference type="CDD" id="cd17535">
    <property type="entry name" value="REC_NarL-like"/>
    <property type="match status" value="1"/>
</dbReference>
<sequence length="211" mass="23189">MTVRVLLADDEVLIRTGLRVILDAEPDLEVVGEAADGVDAVEMTRRLRPDVILMDVRMPTVDGLQATERIVSTVPNPPKILVVTTFDNDEYVYRALRAGADGFLLKRARPERLIEAVRVIAQGDSLLFPAAIRDLALHHRGRESALDHAGLTDREGQILRLMATGKTNAEIAAELYVSAETVKTHVGNVLAKLRVRDRTQAVIAAYESGYV</sequence>
<proteinExistence type="predicted"/>
<keyword evidence="2" id="KW-0805">Transcription regulation</keyword>
<dbReference type="AlphaFoldDB" id="A0A9W6SN59"/>
<evidence type="ECO:0000313" key="8">
    <source>
        <dbReference type="EMBL" id="GLZ79278.1"/>
    </source>
</evidence>
<dbReference type="CDD" id="cd06170">
    <property type="entry name" value="LuxR_C_like"/>
    <property type="match status" value="1"/>
</dbReference>
<dbReference type="SMART" id="SM00421">
    <property type="entry name" value="HTH_LUXR"/>
    <property type="match status" value="1"/>
</dbReference>
<dbReference type="GO" id="GO:0003677">
    <property type="term" value="F:DNA binding"/>
    <property type="evidence" value="ECO:0007669"/>
    <property type="project" value="UniProtKB-KW"/>
</dbReference>
<evidence type="ECO:0000259" key="6">
    <source>
        <dbReference type="PROSITE" id="PS50043"/>
    </source>
</evidence>
<evidence type="ECO:0000256" key="5">
    <source>
        <dbReference type="PROSITE-ProRule" id="PRU00169"/>
    </source>
</evidence>